<dbReference type="Gene3D" id="3.40.50.2300">
    <property type="match status" value="2"/>
</dbReference>
<proteinExistence type="inferred from homology"/>
<dbReference type="InterPro" id="IPR006311">
    <property type="entry name" value="TAT_signal"/>
</dbReference>
<feature type="domain" description="Leucine-binding protein" evidence="3">
    <location>
        <begin position="37"/>
        <end position="387"/>
    </location>
</feature>
<dbReference type="Proteomes" id="UP000323258">
    <property type="component" value="Unassembled WGS sequence"/>
</dbReference>
<sequence>MTIKRRTFLAGSAAAAIASQFPIRLASAQDNVIRFSMPQDFTRVYTFVTAEYSQGQRDYLTLINERGGINGHRFVADVSDHGNDLPRAIEAYERAKSEGAVLVDPLSTPVARALVPRALEDKINMITAFSGRSDAADGSVFPYVLPLSPNYWTQAGLLIDYFRQVDGDLSGKKICFVHIDTPFGKEPLPILEKLAESQGFELLAFPYTPPGNDQSAIWPQVRRARPDWIMFWGAGVGQTVALTEAIRNGLPMDRLSSSVWLSESDMEVVGAAQAAGVMKVEPCVSGREPRLIQDILAEVVGAGKGAGPEDKVGTSYYNYGVMLASLMVEGVRVAFEKAPDGPVTGEWLNAGLRAITGFDAEGLIPPTTITPEDHQGGGQARIGRWDGEKFVAETDWFSANQDVVWEEIRKYSAEFKETGQ</sequence>
<dbReference type="InterPro" id="IPR028081">
    <property type="entry name" value="Leu-bd"/>
</dbReference>
<evidence type="ECO:0000313" key="4">
    <source>
        <dbReference type="EMBL" id="TYR33411.1"/>
    </source>
</evidence>
<dbReference type="EMBL" id="VSZS01000059">
    <property type="protein sequence ID" value="TYR33411.1"/>
    <property type="molecule type" value="Genomic_DNA"/>
</dbReference>
<dbReference type="CDD" id="cd06334">
    <property type="entry name" value="PBP1_ABC_ligand_binding-like"/>
    <property type="match status" value="1"/>
</dbReference>
<keyword evidence="5" id="KW-1185">Reference proteome</keyword>
<reference evidence="4 5" key="2">
    <citation type="submission" date="2019-09" db="EMBL/GenBank/DDBJ databases">
        <title>Mesorhizobium sp. MaA-C15 isolated from Microcystis aeruginosa.</title>
        <authorList>
            <person name="Jeong S.E."/>
            <person name="Jin H.M."/>
            <person name="Jeon C.O."/>
        </authorList>
    </citation>
    <scope>NUCLEOTIDE SEQUENCE [LARGE SCALE GENOMIC DNA]</scope>
    <source>
        <strain evidence="4 5">MaA-C15</strain>
    </source>
</reference>
<dbReference type="PANTHER" id="PTHR47235:SF1">
    <property type="entry name" value="BLR6548 PROTEIN"/>
    <property type="match status" value="1"/>
</dbReference>
<keyword evidence="2" id="KW-0732">Signal</keyword>
<dbReference type="OrthoDB" id="8184122at2"/>
<name>A0A5D4GX14_9HYPH</name>
<protein>
    <submittedName>
        <fullName evidence="4">ABC transporter substrate-binding protein</fullName>
    </submittedName>
</protein>
<evidence type="ECO:0000256" key="2">
    <source>
        <dbReference type="ARBA" id="ARBA00022729"/>
    </source>
</evidence>
<dbReference type="InterPro" id="IPR028082">
    <property type="entry name" value="Peripla_BP_I"/>
</dbReference>
<dbReference type="Pfam" id="PF13458">
    <property type="entry name" value="Peripla_BP_6"/>
    <property type="match status" value="1"/>
</dbReference>
<evidence type="ECO:0000256" key="1">
    <source>
        <dbReference type="ARBA" id="ARBA00010062"/>
    </source>
</evidence>
<comment type="caution">
    <text evidence="4">The sequence shown here is derived from an EMBL/GenBank/DDBJ whole genome shotgun (WGS) entry which is preliminary data.</text>
</comment>
<dbReference type="PANTHER" id="PTHR47235">
    <property type="entry name" value="BLR6548 PROTEIN"/>
    <property type="match status" value="1"/>
</dbReference>
<evidence type="ECO:0000259" key="3">
    <source>
        <dbReference type="Pfam" id="PF13458"/>
    </source>
</evidence>
<dbReference type="AlphaFoldDB" id="A0A5D4GX14"/>
<gene>
    <name evidence="4" type="ORF">FY036_07415</name>
</gene>
<dbReference type="PROSITE" id="PS51318">
    <property type="entry name" value="TAT"/>
    <property type="match status" value="1"/>
</dbReference>
<accession>A0A5D4GX14</accession>
<dbReference type="RefSeq" id="WP_148914086.1">
    <property type="nucleotide sequence ID" value="NZ_VSZS01000059.1"/>
</dbReference>
<dbReference type="SUPFAM" id="SSF53822">
    <property type="entry name" value="Periplasmic binding protein-like I"/>
    <property type="match status" value="1"/>
</dbReference>
<reference evidence="4 5" key="1">
    <citation type="submission" date="2019-08" db="EMBL/GenBank/DDBJ databases">
        <authorList>
            <person name="Seo Y.L."/>
        </authorList>
    </citation>
    <scope>NUCLEOTIDE SEQUENCE [LARGE SCALE GENOMIC DNA]</scope>
    <source>
        <strain evidence="4 5">MaA-C15</strain>
    </source>
</reference>
<evidence type="ECO:0000313" key="5">
    <source>
        <dbReference type="Proteomes" id="UP000323258"/>
    </source>
</evidence>
<comment type="similarity">
    <text evidence="1">Belongs to the leucine-binding protein family.</text>
</comment>
<organism evidence="4 5">
    <name type="scientific">Neoaquamicrobium microcysteis</name>
    <dbReference type="NCBI Taxonomy" id="2682781"/>
    <lineage>
        <taxon>Bacteria</taxon>
        <taxon>Pseudomonadati</taxon>
        <taxon>Pseudomonadota</taxon>
        <taxon>Alphaproteobacteria</taxon>
        <taxon>Hyphomicrobiales</taxon>
        <taxon>Phyllobacteriaceae</taxon>
        <taxon>Neoaquamicrobium</taxon>
    </lineage>
</organism>